<feature type="transmembrane region" description="Helical" evidence="2">
    <location>
        <begin position="57"/>
        <end position="79"/>
    </location>
</feature>
<keyword evidence="4" id="KW-1185">Reference proteome</keyword>
<evidence type="ECO:0000256" key="2">
    <source>
        <dbReference type="SAM" id="Phobius"/>
    </source>
</evidence>
<dbReference type="Proteomes" id="UP001155240">
    <property type="component" value="Unassembled WGS sequence"/>
</dbReference>
<name>A0A9X2IUW9_9MICO</name>
<gene>
    <name evidence="3" type="ORF">NB037_19220</name>
</gene>
<evidence type="ECO:0000313" key="3">
    <source>
        <dbReference type="EMBL" id="MCM6764547.1"/>
    </source>
</evidence>
<reference evidence="3" key="1">
    <citation type="submission" date="2022-06" db="EMBL/GenBank/DDBJ databases">
        <title>Whole genome shotgun sequencing (WGS) of Rathayibacter sp. ZW T2_19, isolated from stored onions (Allium cepa).</title>
        <authorList>
            <person name="Stoll D.A."/>
            <person name="Huch M."/>
        </authorList>
    </citation>
    <scope>NUCLEOTIDE SEQUENCE</scope>
    <source>
        <strain evidence="3">ZW T2_19</strain>
    </source>
</reference>
<protein>
    <submittedName>
        <fullName evidence="3">Uncharacterized protein</fullName>
    </submittedName>
</protein>
<feature type="transmembrane region" description="Helical" evidence="2">
    <location>
        <begin position="32"/>
        <end position="51"/>
    </location>
</feature>
<proteinExistence type="predicted"/>
<sequence length="100" mass="10698">MTAPEGPTPEPGSDDLGPRTFQPTRKDRLRPLELIGFSAVMALFVGGVVLLSTRELVVGLISFGVTFIVVLVAIAMFSLTFKPDDAEIADIDEQDRGHGA</sequence>
<feature type="compositionally biased region" description="Pro residues" evidence="1">
    <location>
        <begin position="1"/>
        <end position="10"/>
    </location>
</feature>
<dbReference type="RefSeq" id="WP_251948649.1">
    <property type="nucleotide sequence ID" value="NZ_JAMRYM010000192.1"/>
</dbReference>
<keyword evidence="2" id="KW-1133">Transmembrane helix</keyword>
<dbReference type="EMBL" id="JAMRYM010000192">
    <property type="protein sequence ID" value="MCM6764547.1"/>
    <property type="molecule type" value="Genomic_DNA"/>
</dbReference>
<keyword evidence="2" id="KW-0812">Transmembrane</keyword>
<feature type="region of interest" description="Disordered" evidence="1">
    <location>
        <begin position="1"/>
        <end position="23"/>
    </location>
</feature>
<accession>A0A9X2IUW9</accession>
<comment type="caution">
    <text evidence="3">The sequence shown here is derived from an EMBL/GenBank/DDBJ whole genome shotgun (WGS) entry which is preliminary data.</text>
</comment>
<evidence type="ECO:0000256" key="1">
    <source>
        <dbReference type="SAM" id="MobiDB-lite"/>
    </source>
</evidence>
<organism evidence="3 4">
    <name type="scientific">Rathayibacter rubneri</name>
    <dbReference type="NCBI Taxonomy" id="2950106"/>
    <lineage>
        <taxon>Bacteria</taxon>
        <taxon>Bacillati</taxon>
        <taxon>Actinomycetota</taxon>
        <taxon>Actinomycetes</taxon>
        <taxon>Micrococcales</taxon>
        <taxon>Microbacteriaceae</taxon>
        <taxon>Rathayibacter</taxon>
    </lineage>
</organism>
<dbReference type="AlphaFoldDB" id="A0A9X2IUW9"/>
<evidence type="ECO:0000313" key="4">
    <source>
        <dbReference type="Proteomes" id="UP001155240"/>
    </source>
</evidence>
<keyword evidence="2" id="KW-0472">Membrane</keyword>